<dbReference type="OMA" id="SEHGHIT"/>
<dbReference type="STRING" id="4537.A0A0E0KNC4"/>
<dbReference type="Pfam" id="PF02598">
    <property type="entry name" value="Methyltrn_RNA_3"/>
    <property type="match status" value="1"/>
</dbReference>
<dbReference type="SUPFAM" id="SSF75217">
    <property type="entry name" value="alpha/beta knot"/>
    <property type="match status" value="1"/>
</dbReference>
<keyword evidence="4" id="KW-1185">Reference proteome</keyword>
<dbReference type="CDD" id="cd18086">
    <property type="entry name" value="HsC9orf114-like"/>
    <property type="match status" value="1"/>
</dbReference>
<proteinExistence type="inferred from homology"/>
<evidence type="ECO:0000256" key="1">
    <source>
        <dbReference type="ARBA" id="ARBA00009841"/>
    </source>
</evidence>
<dbReference type="InterPro" id="IPR029028">
    <property type="entry name" value="Alpha/beta_knot_MTases"/>
</dbReference>
<reference evidence="3" key="2">
    <citation type="submission" date="2018-05" db="EMBL/GenBank/DDBJ databases">
        <title>OpunRS2 (Oryza punctata Reference Sequence Version 2).</title>
        <authorList>
            <person name="Zhang J."/>
            <person name="Kudrna D."/>
            <person name="Lee S."/>
            <person name="Talag J."/>
            <person name="Welchert J."/>
            <person name="Wing R.A."/>
        </authorList>
    </citation>
    <scope>NUCLEOTIDE SEQUENCE [LARGE SCALE GENOMIC DNA]</scope>
</reference>
<protein>
    <submittedName>
        <fullName evidence="3">Uncharacterized protein</fullName>
    </submittedName>
</protein>
<evidence type="ECO:0000256" key="2">
    <source>
        <dbReference type="SAM" id="MobiDB-lite"/>
    </source>
</evidence>
<dbReference type="EnsemblPlants" id="OPUNC04G04380.1">
    <property type="protein sequence ID" value="OPUNC04G04380.1"/>
    <property type="gene ID" value="OPUNC04G04380"/>
</dbReference>
<dbReference type="AlphaFoldDB" id="A0A0E0KNC4"/>
<name>A0A0E0KNC4_ORYPU</name>
<dbReference type="Gene3D" id="2.40.50.140">
    <property type="entry name" value="Nucleic acid-binding proteins"/>
    <property type="match status" value="1"/>
</dbReference>
<dbReference type="HOGENOM" id="CLU_017233_3_1_1"/>
<dbReference type="Gene3D" id="3.40.1280.10">
    <property type="match status" value="1"/>
</dbReference>
<dbReference type="PANTHER" id="PTHR12150:SF13">
    <property type="entry name" value="METHYLTRANSFERASE C9ORF114-RELATED"/>
    <property type="match status" value="1"/>
</dbReference>
<dbReference type="Gramene" id="OPUNC04G04380.1">
    <property type="protein sequence ID" value="OPUNC04G04380.1"/>
    <property type="gene ID" value="OPUNC04G04380"/>
</dbReference>
<sequence>MNSGDAEAAAASKKVRCNKEKKKKRKDDCGAGEASAADEEIVHDKKRKKQLQQKKNGDDLAVPNRKTTLAGQIARAATVFRIDEVVVFDSNPSVENSGDGVESGARFLVRILQYLETPQYLRRRLFPMHHNLKFVGLLPPLDAPHHLRKHEWSEFREGYASKAMHSPSLKEWRNMNLKFFAIKRHPKNVLVEQMLEPGKRVTVAMGTNRDITTACKRKIVSPSSPRDEMELYWGYNVRYASNLGGVFSDSPYKEGYDYIIGTSEHGKIISSSELILPSFRHLLIAFGGLAGLEECIEEDRNLKGKGVDDVFNTYLNTCPSQGSRTIRTENRDRKDSMVINMKILTGTKTFNTKFKTRMKVVKYLENALELDEIFVGVDNQHGIAVEGEPDEEVALQSRKIRSSRAEMLSKNLITCLPVQLTMKSIHWNSFTR</sequence>
<evidence type="ECO:0000313" key="4">
    <source>
        <dbReference type="Proteomes" id="UP000026962"/>
    </source>
</evidence>
<dbReference type="InterPro" id="IPR012340">
    <property type="entry name" value="NA-bd_OB-fold"/>
</dbReference>
<dbReference type="PANTHER" id="PTHR12150">
    <property type="entry name" value="CLASS IV SAM-BINDING METHYLTRANSFERASE-RELATED"/>
    <property type="match status" value="1"/>
</dbReference>
<accession>A0A0E0KNC4</accession>
<dbReference type="SUPFAM" id="SSF50249">
    <property type="entry name" value="Nucleic acid-binding proteins"/>
    <property type="match status" value="1"/>
</dbReference>
<evidence type="ECO:0000313" key="3">
    <source>
        <dbReference type="EnsemblPlants" id="OPUNC04G04380.1"/>
    </source>
</evidence>
<comment type="similarity">
    <text evidence="1">Belongs to the class IV-like SAM-binding methyltransferase superfamily.</text>
</comment>
<organism evidence="3">
    <name type="scientific">Oryza punctata</name>
    <name type="common">Red rice</name>
    <dbReference type="NCBI Taxonomy" id="4537"/>
    <lineage>
        <taxon>Eukaryota</taxon>
        <taxon>Viridiplantae</taxon>
        <taxon>Streptophyta</taxon>
        <taxon>Embryophyta</taxon>
        <taxon>Tracheophyta</taxon>
        <taxon>Spermatophyta</taxon>
        <taxon>Magnoliopsida</taxon>
        <taxon>Liliopsida</taxon>
        <taxon>Poales</taxon>
        <taxon>Poaceae</taxon>
        <taxon>BOP clade</taxon>
        <taxon>Oryzoideae</taxon>
        <taxon>Oryzeae</taxon>
        <taxon>Oryzinae</taxon>
        <taxon>Oryza</taxon>
    </lineage>
</organism>
<feature type="region of interest" description="Disordered" evidence="2">
    <location>
        <begin position="1"/>
        <end position="63"/>
    </location>
</feature>
<dbReference type="InterPro" id="IPR003750">
    <property type="entry name" value="Put_MeTrfase-C9orf114-like"/>
</dbReference>
<dbReference type="eggNOG" id="KOG3925">
    <property type="taxonomic scope" value="Eukaryota"/>
</dbReference>
<feature type="compositionally biased region" description="Basic residues" evidence="2">
    <location>
        <begin position="13"/>
        <end position="25"/>
    </location>
</feature>
<dbReference type="Proteomes" id="UP000026962">
    <property type="component" value="Chromosome 4"/>
</dbReference>
<dbReference type="InterPro" id="IPR029026">
    <property type="entry name" value="tRNA_m1G_MTases_N"/>
</dbReference>
<reference evidence="3" key="1">
    <citation type="submission" date="2015-04" db="UniProtKB">
        <authorList>
            <consortium name="EnsemblPlants"/>
        </authorList>
    </citation>
    <scope>IDENTIFICATION</scope>
</reference>